<reference evidence="2" key="1">
    <citation type="submission" date="2014-09" db="EMBL/GenBank/DDBJ databases">
        <authorList>
            <person name="Mudge J."/>
            <person name="Ramaraj T."/>
            <person name="Lindquist I.E."/>
            <person name="Bharti A.K."/>
            <person name="Sundararajan A."/>
            <person name="Cameron C.T."/>
            <person name="Woodward J.E."/>
            <person name="May G.D."/>
            <person name="Brubaker C."/>
            <person name="Broadhvest J."/>
            <person name="Wilkins T.A."/>
        </authorList>
    </citation>
    <scope>NUCLEOTIDE SEQUENCE</scope>
    <source>
        <strain evidence="2">cv. AKA8401</strain>
    </source>
</reference>
<sequence>MITHIDTCNVVLSGYATVTYIDSLTWSMWIYHG</sequence>
<evidence type="ECO:0000313" key="2">
    <source>
        <dbReference type="Proteomes" id="UP000032142"/>
    </source>
</evidence>
<keyword evidence="2" id="KW-1185">Reference proteome</keyword>
<protein>
    <submittedName>
        <fullName evidence="1">Uncharacterized protein</fullName>
    </submittedName>
</protein>
<dbReference type="EMBL" id="KN411774">
    <property type="protein sequence ID" value="KHG18931.1"/>
    <property type="molecule type" value="Genomic_DNA"/>
</dbReference>
<evidence type="ECO:0000313" key="1">
    <source>
        <dbReference type="EMBL" id="KHG18931.1"/>
    </source>
</evidence>
<gene>
    <name evidence="1" type="ORF">F383_25100</name>
</gene>
<dbReference type="AlphaFoldDB" id="A0A0B0P6E3"/>
<proteinExistence type="predicted"/>
<dbReference type="Proteomes" id="UP000032142">
    <property type="component" value="Unassembled WGS sequence"/>
</dbReference>
<name>A0A0B0P6E3_GOSAR</name>
<accession>A0A0B0P6E3</accession>
<organism evidence="1 2">
    <name type="scientific">Gossypium arboreum</name>
    <name type="common">Tree cotton</name>
    <name type="synonym">Gossypium nanking</name>
    <dbReference type="NCBI Taxonomy" id="29729"/>
    <lineage>
        <taxon>Eukaryota</taxon>
        <taxon>Viridiplantae</taxon>
        <taxon>Streptophyta</taxon>
        <taxon>Embryophyta</taxon>
        <taxon>Tracheophyta</taxon>
        <taxon>Spermatophyta</taxon>
        <taxon>Magnoliopsida</taxon>
        <taxon>eudicotyledons</taxon>
        <taxon>Gunneridae</taxon>
        <taxon>Pentapetalae</taxon>
        <taxon>rosids</taxon>
        <taxon>malvids</taxon>
        <taxon>Malvales</taxon>
        <taxon>Malvaceae</taxon>
        <taxon>Malvoideae</taxon>
        <taxon>Gossypium</taxon>
    </lineage>
</organism>